<dbReference type="GO" id="GO:0008320">
    <property type="term" value="F:protein transmembrane transporter activity"/>
    <property type="evidence" value="ECO:0007669"/>
    <property type="project" value="TreeGrafter"/>
</dbReference>
<dbReference type="HOGENOM" id="CLU_020581_4_1_7"/>
<comment type="similarity">
    <text evidence="2">Belongs to the TPS (TC 1.B.20) family.</text>
</comment>
<dbReference type="PANTHER" id="PTHR34597:SF3">
    <property type="entry name" value="OUTER MEMBRANE TRANSPORTER CDIB"/>
    <property type="match status" value="1"/>
</dbReference>
<evidence type="ECO:0000256" key="8">
    <source>
        <dbReference type="ARBA" id="ARBA00023237"/>
    </source>
</evidence>
<dbReference type="OrthoDB" id="290122at2"/>
<keyword evidence="5" id="KW-0812">Transmembrane</keyword>
<dbReference type="GO" id="GO:0098046">
    <property type="term" value="C:type V protein secretion system complex"/>
    <property type="evidence" value="ECO:0007669"/>
    <property type="project" value="TreeGrafter"/>
</dbReference>
<proteinExistence type="inferred from homology"/>
<dbReference type="EMBL" id="CP001629">
    <property type="protein sequence ID" value="ACU89622.1"/>
    <property type="molecule type" value="Genomic_DNA"/>
</dbReference>
<feature type="domain" description="POTRA" evidence="10">
    <location>
        <begin position="86"/>
        <end position="161"/>
    </location>
</feature>
<reference evidence="11 12" key="1">
    <citation type="journal article" date="2009" name="Stand. Genomic Sci.">
        <title>Complete genome sequence of Desulfomicrobium baculatum type strain (X).</title>
        <authorList>
            <person name="Copeland A."/>
            <person name="Spring S."/>
            <person name="Goker M."/>
            <person name="Schneider S."/>
            <person name="Lapidus A."/>
            <person name="Del Rio T.G."/>
            <person name="Tice H."/>
            <person name="Cheng J.F."/>
            <person name="Chen F."/>
            <person name="Nolan M."/>
            <person name="Bruce D."/>
            <person name="Goodwin L."/>
            <person name="Pitluck S."/>
            <person name="Ivanova N."/>
            <person name="Mavrommatis K."/>
            <person name="Ovchinnikova G."/>
            <person name="Pati A."/>
            <person name="Chen A."/>
            <person name="Palaniappan K."/>
            <person name="Land M."/>
            <person name="Hauser L."/>
            <person name="Chang Y.J."/>
            <person name="Jeffries C.C."/>
            <person name="Meincke L."/>
            <person name="Sims D."/>
            <person name="Brettin T."/>
            <person name="Detter J.C."/>
            <person name="Han C."/>
            <person name="Chain P."/>
            <person name="Bristow J."/>
            <person name="Eisen J.A."/>
            <person name="Markowitz V."/>
            <person name="Hugenholtz P."/>
            <person name="Kyrpides N.C."/>
            <person name="Klenk H.P."/>
            <person name="Lucas S."/>
        </authorList>
    </citation>
    <scope>NUCLEOTIDE SEQUENCE [LARGE SCALE GENOMIC DNA]</scope>
    <source>
        <strain evidence="12">DSM 4028 / VKM B-1378 / X</strain>
    </source>
</reference>
<dbReference type="KEGG" id="dba:Dbac_1529"/>
<comment type="subcellular location">
    <subcellularLocation>
        <location evidence="1">Cell outer membrane</location>
    </subcellularLocation>
</comment>
<evidence type="ECO:0000256" key="4">
    <source>
        <dbReference type="ARBA" id="ARBA00022452"/>
    </source>
</evidence>
<dbReference type="AlphaFoldDB" id="C7LTZ9"/>
<dbReference type="STRING" id="525897.Dbac_1529"/>
<dbReference type="eggNOG" id="COG2831">
    <property type="taxonomic scope" value="Bacteria"/>
</dbReference>
<keyword evidence="8" id="KW-0998">Cell outer membrane</keyword>
<dbReference type="Gene3D" id="2.40.160.50">
    <property type="entry name" value="membrane protein fhac: a member of the omp85/tpsb transporter family"/>
    <property type="match status" value="1"/>
</dbReference>
<evidence type="ECO:0000256" key="1">
    <source>
        <dbReference type="ARBA" id="ARBA00004442"/>
    </source>
</evidence>
<dbReference type="Gene3D" id="3.10.20.310">
    <property type="entry name" value="membrane protein fhac"/>
    <property type="match status" value="1"/>
</dbReference>
<evidence type="ECO:0000313" key="11">
    <source>
        <dbReference type="EMBL" id="ACU89622.1"/>
    </source>
</evidence>
<dbReference type="Proteomes" id="UP000002216">
    <property type="component" value="Chromosome"/>
</dbReference>
<evidence type="ECO:0000256" key="2">
    <source>
        <dbReference type="ARBA" id="ARBA00009055"/>
    </source>
</evidence>
<protein>
    <submittedName>
        <fullName evidence="11">Polypeptide-transport-associated domain protein ShlB-type</fullName>
    </submittedName>
</protein>
<dbReference type="InterPro" id="IPR051544">
    <property type="entry name" value="TPS_OM_transporter"/>
</dbReference>
<dbReference type="PROSITE" id="PS51779">
    <property type="entry name" value="POTRA"/>
    <property type="match status" value="1"/>
</dbReference>
<keyword evidence="4" id="KW-1134">Transmembrane beta strand</keyword>
<keyword evidence="12" id="KW-1185">Reference proteome</keyword>
<keyword evidence="3" id="KW-0813">Transport</keyword>
<dbReference type="InterPro" id="IPR027282">
    <property type="entry name" value="TPS"/>
</dbReference>
<dbReference type="PIRSF" id="PIRSF029745">
    <property type="entry name" value="FhaC"/>
    <property type="match status" value="1"/>
</dbReference>
<sequence length="585" mass="65079">MYKIISNSFFVFFLFFICSYCFITDINPCFASSEIIRQQEQINREQEEQRRKLKQQHESAQERLPSRIDVDQPASVMEGKETGGCVQIDHIVFVGATLLSESDMARLSEPFIRRCLNISQINEVLRATTNLYIQRGYVTTRAIVPAQDLGSGKLEIRVIEGEVESVMLNEDSAADRRRIAMTFPSGIVGKPLNLRDIEQGMDQLNRLPSGNAQLRIEPGEKVGGSRIVVTDVPGKFWRFRVGLDNSGQESTGETKSSASVDTDNLLGLNDMLSLNLSADAKAVLDGSRPGSRSVSGYYTVPFGYWSVTASASVSEYYTHLDGGGARYASDGRTSTYGLDVNRVLHRSSQSKTTAGISFNVKDINNYIENERLVAGSYDLSIFSASLGHHRRFLDGTLGLSGEFHLGLPLFEADRDSSSDRSVPKHEFRKLSLTGSWMRPFEIAGHPFTFSTQGVAQWSPDTLYNSERLDLGGRYTVRGFQLDSLGGDSGGYVRNEIAMSILPQARSAWFASVFNDLQVYAGYDAGFIHRDKEDEYERGVLQGAVLGVRTEGGPLETDLCVSRPLDAPSFMKNRDWEIYWSLNSNF</sequence>
<evidence type="ECO:0000256" key="3">
    <source>
        <dbReference type="ARBA" id="ARBA00022448"/>
    </source>
</evidence>
<evidence type="ECO:0000256" key="6">
    <source>
        <dbReference type="ARBA" id="ARBA00022927"/>
    </source>
</evidence>
<name>C7LTZ9_DESBD</name>
<dbReference type="RefSeq" id="WP_015773713.1">
    <property type="nucleotide sequence ID" value="NC_013173.1"/>
</dbReference>
<organism evidence="11 12">
    <name type="scientific">Desulfomicrobium baculatum (strain DSM 4028 / VKM B-1378 / X)</name>
    <name type="common">Desulfovibrio baculatus</name>
    <dbReference type="NCBI Taxonomy" id="525897"/>
    <lineage>
        <taxon>Bacteria</taxon>
        <taxon>Pseudomonadati</taxon>
        <taxon>Thermodesulfobacteriota</taxon>
        <taxon>Desulfovibrionia</taxon>
        <taxon>Desulfovibrionales</taxon>
        <taxon>Desulfomicrobiaceae</taxon>
        <taxon>Desulfomicrobium</taxon>
    </lineage>
</organism>
<dbReference type="Pfam" id="PF08479">
    <property type="entry name" value="POTRA_2"/>
    <property type="match status" value="1"/>
</dbReference>
<dbReference type="InterPro" id="IPR013686">
    <property type="entry name" value="Polypept-transport_assoc_ShlB"/>
</dbReference>
<feature type="coiled-coil region" evidence="9">
    <location>
        <begin position="35"/>
        <end position="63"/>
    </location>
</feature>
<gene>
    <name evidence="11" type="ordered locus">Dbac_1529</name>
</gene>
<dbReference type="Pfam" id="PF03865">
    <property type="entry name" value="ShlB"/>
    <property type="match status" value="1"/>
</dbReference>
<dbReference type="GO" id="GO:0009279">
    <property type="term" value="C:cell outer membrane"/>
    <property type="evidence" value="ECO:0007669"/>
    <property type="project" value="UniProtKB-SubCell"/>
</dbReference>
<dbReference type="Pfam" id="PF17287">
    <property type="entry name" value="POTRA_3"/>
    <property type="match status" value="1"/>
</dbReference>
<evidence type="ECO:0000256" key="7">
    <source>
        <dbReference type="ARBA" id="ARBA00023136"/>
    </source>
</evidence>
<keyword evidence="7" id="KW-0472">Membrane</keyword>
<accession>C7LTZ9</accession>
<keyword evidence="9" id="KW-0175">Coiled coil</keyword>
<evidence type="ECO:0000259" key="10">
    <source>
        <dbReference type="PROSITE" id="PS51779"/>
    </source>
</evidence>
<evidence type="ECO:0000256" key="9">
    <source>
        <dbReference type="SAM" id="Coils"/>
    </source>
</evidence>
<dbReference type="InterPro" id="IPR035251">
    <property type="entry name" value="ShlB_POTRA"/>
</dbReference>
<evidence type="ECO:0000313" key="12">
    <source>
        <dbReference type="Proteomes" id="UP000002216"/>
    </source>
</evidence>
<evidence type="ECO:0000256" key="5">
    <source>
        <dbReference type="ARBA" id="ARBA00022692"/>
    </source>
</evidence>
<dbReference type="PANTHER" id="PTHR34597">
    <property type="entry name" value="SLR1661 PROTEIN"/>
    <property type="match status" value="1"/>
</dbReference>
<keyword evidence="6" id="KW-0653">Protein transport</keyword>
<dbReference type="InterPro" id="IPR034746">
    <property type="entry name" value="POTRA"/>
</dbReference>
<dbReference type="GO" id="GO:0046819">
    <property type="term" value="P:protein secretion by the type V secretion system"/>
    <property type="evidence" value="ECO:0007669"/>
    <property type="project" value="TreeGrafter"/>
</dbReference>
<dbReference type="InterPro" id="IPR005565">
    <property type="entry name" value="Hemolysn_activator_HlyB_C"/>
</dbReference>